<dbReference type="Proteomes" id="UP000294933">
    <property type="component" value="Unassembled WGS sequence"/>
</dbReference>
<evidence type="ECO:0000313" key="2">
    <source>
        <dbReference type="EMBL" id="TDL17242.1"/>
    </source>
</evidence>
<organism evidence="2 3">
    <name type="scientific">Rickenella mellea</name>
    <dbReference type="NCBI Taxonomy" id="50990"/>
    <lineage>
        <taxon>Eukaryota</taxon>
        <taxon>Fungi</taxon>
        <taxon>Dikarya</taxon>
        <taxon>Basidiomycota</taxon>
        <taxon>Agaricomycotina</taxon>
        <taxon>Agaricomycetes</taxon>
        <taxon>Hymenochaetales</taxon>
        <taxon>Rickenellaceae</taxon>
        <taxon>Rickenella</taxon>
    </lineage>
</organism>
<dbReference type="VEuPathDB" id="FungiDB:BD410DRAFT_794547"/>
<dbReference type="InterPro" id="IPR024983">
    <property type="entry name" value="CHAT_dom"/>
</dbReference>
<sequence>MTIFVFAGAQQVPSCFFPSTQQGFTMQMGQPQFHLQTLQYHRTPLRFKFLAIIQPSTPGTNPLPGTIEELKRLQVHVPASSIHILRGSDATTAKVLSGMDECSWVHLACHGVQDESDPLQSGLLLEDGRLQLSAIIQKHIPRGEFAFLAAGMLVAGYKGVIGTMWSIRDNDAPFVADKVYGRLLKNGQPSGVHL</sequence>
<feature type="domain" description="CHAT" evidence="1">
    <location>
        <begin position="45"/>
        <end position="149"/>
    </location>
</feature>
<gene>
    <name evidence="2" type="ORF">BD410DRAFT_794547</name>
</gene>
<reference evidence="2 3" key="1">
    <citation type="submission" date="2018-06" db="EMBL/GenBank/DDBJ databases">
        <title>A transcriptomic atlas of mushroom development highlights an independent origin of complex multicellularity.</title>
        <authorList>
            <consortium name="DOE Joint Genome Institute"/>
            <person name="Krizsan K."/>
            <person name="Almasi E."/>
            <person name="Merenyi Z."/>
            <person name="Sahu N."/>
            <person name="Viragh M."/>
            <person name="Koszo T."/>
            <person name="Mondo S."/>
            <person name="Kiss B."/>
            <person name="Balint B."/>
            <person name="Kues U."/>
            <person name="Barry K."/>
            <person name="Hegedus J.C."/>
            <person name="Henrissat B."/>
            <person name="Johnson J."/>
            <person name="Lipzen A."/>
            <person name="Ohm R."/>
            <person name="Nagy I."/>
            <person name="Pangilinan J."/>
            <person name="Yan J."/>
            <person name="Xiong Y."/>
            <person name="Grigoriev I.V."/>
            <person name="Hibbett D.S."/>
            <person name="Nagy L.G."/>
        </authorList>
    </citation>
    <scope>NUCLEOTIDE SEQUENCE [LARGE SCALE GENOMIC DNA]</scope>
    <source>
        <strain evidence="2 3">SZMC22713</strain>
    </source>
</reference>
<evidence type="ECO:0000259" key="1">
    <source>
        <dbReference type="Pfam" id="PF12770"/>
    </source>
</evidence>
<protein>
    <recommendedName>
        <fullName evidence="1">CHAT domain-containing protein</fullName>
    </recommendedName>
</protein>
<dbReference type="EMBL" id="ML170225">
    <property type="protein sequence ID" value="TDL17242.1"/>
    <property type="molecule type" value="Genomic_DNA"/>
</dbReference>
<dbReference type="Pfam" id="PF12770">
    <property type="entry name" value="CHAT"/>
    <property type="match status" value="1"/>
</dbReference>
<evidence type="ECO:0000313" key="3">
    <source>
        <dbReference type="Proteomes" id="UP000294933"/>
    </source>
</evidence>
<dbReference type="OrthoDB" id="9991317at2759"/>
<name>A0A4Y7PQV2_9AGAM</name>
<proteinExistence type="predicted"/>
<dbReference type="AlphaFoldDB" id="A0A4Y7PQV2"/>
<keyword evidence="3" id="KW-1185">Reference proteome</keyword>
<dbReference type="STRING" id="50990.A0A4Y7PQV2"/>
<accession>A0A4Y7PQV2</accession>